<dbReference type="EMBL" id="BMNY01000002">
    <property type="protein sequence ID" value="GGM76132.1"/>
    <property type="molecule type" value="Genomic_DNA"/>
</dbReference>
<gene>
    <name evidence="1" type="ORF">GCM10007108_12640</name>
</gene>
<comment type="caution">
    <text evidence="1">The sequence shown here is derived from an EMBL/GenBank/DDBJ whole genome shotgun (WGS) entry which is preliminary data.</text>
</comment>
<evidence type="ECO:0000313" key="1">
    <source>
        <dbReference type="EMBL" id="GGM76132.1"/>
    </source>
</evidence>
<reference evidence="1" key="1">
    <citation type="journal article" date="2014" name="Int. J. Syst. Evol. Microbiol.">
        <title>Complete genome sequence of Corynebacterium casei LMG S-19264T (=DSM 44701T), isolated from a smear-ripened cheese.</title>
        <authorList>
            <consortium name="US DOE Joint Genome Institute (JGI-PGF)"/>
            <person name="Walter F."/>
            <person name="Albersmeier A."/>
            <person name="Kalinowski J."/>
            <person name="Ruckert C."/>
        </authorList>
    </citation>
    <scope>NUCLEOTIDE SEQUENCE</scope>
    <source>
        <strain evidence="1">JCM 13583</strain>
    </source>
</reference>
<name>A0AA37BRU4_9ARCH</name>
<protein>
    <submittedName>
        <fullName evidence="1">Uncharacterized protein</fullName>
    </submittedName>
</protein>
<accession>A0AA37BRU4</accession>
<evidence type="ECO:0000313" key="2">
    <source>
        <dbReference type="Proteomes" id="UP000632195"/>
    </source>
</evidence>
<dbReference type="Proteomes" id="UP000632195">
    <property type="component" value="Unassembled WGS sequence"/>
</dbReference>
<keyword evidence="2" id="KW-1185">Reference proteome</keyword>
<dbReference type="AlphaFoldDB" id="A0AA37BRU4"/>
<reference evidence="1" key="2">
    <citation type="submission" date="2022-09" db="EMBL/GenBank/DDBJ databases">
        <authorList>
            <person name="Sun Q."/>
            <person name="Ohkuma M."/>
        </authorList>
    </citation>
    <scope>NUCLEOTIDE SEQUENCE</scope>
    <source>
        <strain evidence="1">JCM 13583</strain>
    </source>
</reference>
<proteinExistence type="predicted"/>
<sequence length="59" mass="6189">MQLRGSLKGDSSASICSLQTPVRGCSIACLNPAQVHMGSTARPSCVKAFIQVPDPLWCA</sequence>
<organism evidence="1 2">
    <name type="scientific">Thermogymnomonas acidicola</name>
    <dbReference type="NCBI Taxonomy" id="399579"/>
    <lineage>
        <taxon>Archaea</taxon>
        <taxon>Methanobacteriati</taxon>
        <taxon>Thermoplasmatota</taxon>
        <taxon>Thermoplasmata</taxon>
        <taxon>Thermoplasmatales</taxon>
        <taxon>Thermogymnomonas</taxon>
    </lineage>
</organism>